<protein>
    <submittedName>
        <fullName evidence="1">Uncharacterized protein</fullName>
    </submittedName>
</protein>
<sequence length="43" mass="4848">TTFAKILTPNPPDAFGIELPEPNYMRLIQLIDGIKKSSVMEEE</sequence>
<name>A0A0F8Z398_9ZZZZ</name>
<feature type="non-terminal residue" evidence="1">
    <location>
        <position position="1"/>
    </location>
</feature>
<evidence type="ECO:0000313" key="1">
    <source>
        <dbReference type="EMBL" id="KKK54546.1"/>
    </source>
</evidence>
<reference evidence="1" key="1">
    <citation type="journal article" date="2015" name="Nature">
        <title>Complex archaea that bridge the gap between prokaryotes and eukaryotes.</title>
        <authorList>
            <person name="Spang A."/>
            <person name="Saw J.H."/>
            <person name="Jorgensen S.L."/>
            <person name="Zaremba-Niedzwiedzka K."/>
            <person name="Martijn J."/>
            <person name="Lind A.E."/>
            <person name="van Eijk R."/>
            <person name="Schleper C."/>
            <person name="Guy L."/>
            <person name="Ettema T.J."/>
        </authorList>
    </citation>
    <scope>NUCLEOTIDE SEQUENCE</scope>
</reference>
<dbReference type="AlphaFoldDB" id="A0A0F8Z398"/>
<organism evidence="1">
    <name type="scientific">marine sediment metagenome</name>
    <dbReference type="NCBI Taxonomy" id="412755"/>
    <lineage>
        <taxon>unclassified sequences</taxon>
        <taxon>metagenomes</taxon>
        <taxon>ecological metagenomes</taxon>
    </lineage>
</organism>
<accession>A0A0F8Z398</accession>
<gene>
    <name evidence="1" type="ORF">LCGC14_3083640</name>
</gene>
<proteinExistence type="predicted"/>
<dbReference type="EMBL" id="LAZR01065940">
    <property type="protein sequence ID" value="KKK54546.1"/>
    <property type="molecule type" value="Genomic_DNA"/>
</dbReference>
<comment type="caution">
    <text evidence="1">The sequence shown here is derived from an EMBL/GenBank/DDBJ whole genome shotgun (WGS) entry which is preliminary data.</text>
</comment>